<evidence type="ECO:0000256" key="1">
    <source>
        <dbReference type="ARBA" id="ARBA00004141"/>
    </source>
</evidence>
<feature type="domain" description="EamA" evidence="8">
    <location>
        <begin position="28"/>
        <end position="158"/>
    </location>
</feature>
<dbReference type="GO" id="GO:0016020">
    <property type="term" value="C:membrane"/>
    <property type="evidence" value="ECO:0007669"/>
    <property type="project" value="UniProtKB-SubCell"/>
</dbReference>
<feature type="transmembrane region" description="Helical" evidence="7">
    <location>
        <begin position="58"/>
        <end position="75"/>
    </location>
</feature>
<feature type="transmembrane region" description="Helical" evidence="7">
    <location>
        <begin position="95"/>
        <end position="112"/>
    </location>
</feature>
<feature type="transmembrane region" description="Helical" evidence="7">
    <location>
        <begin position="26"/>
        <end position="46"/>
    </location>
</feature>
<dbReference type="AlphaFoldDB" id="A0A1I1I2F4"/>
<feature type="transmembrane region" description="Helical" evidence="7">
    <location>
        <begin position="286"/>
        <end position="304"/>
    </location>
</feature>
<feature type="transmembrane region" description="Helical" evidence="7">
    <location>
        <begin position="171"/>
        <end position="192"/>
    </location>
</feature>
<proteinExistence type="inferred from homology"/>
<dbReference type="PANTHER" id="PTHR22911:SF6">
    <property type="entry name" value="SOLUTE CARRIER FAMILY 35 MEMBER G1"/>
    <property type="match status" value="1"/>
</dbReference>
<feature type="transmembrane region" description="Helical" evidence="7">
    <location>
        <begin position="142"/>
        <end position="159"/>
    </location>
</feature>
<dbReference type="STRING" id="441112.SAMN04488094_103313"/>
<dbReference type="SUPFAM" id="SSF103481">
    <property type="entry name" value="Multidrug resistance efflux transporter EmrE"/>
    <property type="match status" value="2"/>
</dbReference>
<dbReference type="Pfam" id="PF00892">
    <property type="entry name" value="EamA"/>
    <property type="match status" value="1"/>
</dbReference>
<dbReference type="InterPro" id="IPR037185">
    <property type="entry name" value="EmrE-like"/>
</dbReference>
<accession>A0A1I1I2F4</accession>
<evidence type="ECO:0000256" key="4">
    <source>
        <dbReference type="ARBA" id="ARBA00022989"/>
    </source>
</evidence>
<reference evidence="9 10" key="1">
    <citation type="submission" date="2016-10" db="EMBL/GenBank/DDBJ databases">
        <authorList>
            <person name="de Groot N.N."/>
        </authorList>
    </citation>
    <scope>NUCLEOTIDE SEQUENCE [LARGE SCALE GENOMIC DNA]</scope>
    <source>
        <strain evidence="9 10">DSM 19548</strain>
    </source>
</reference>
<keyword evidence="3 7" id="KW-0812">Transmembrane</keyword>
<dbReference type="PANTHER" id="PTHR22911">
    <property type="entry name" value="ACYL-MALONYL CONDENSING ENZYME-RELATED"/>
    <property type="match status" value="1"/>
</dbReference>
<protein>
    <submittedName>
        <fullName evidence="9">Permease of the drug/metabolite transporter (DMT) superfamily</fullName>
    </submittedName>
</protein>
<dbReference type="EMBL" id="FOLG01000003">
    <property type="protein sequence ID" value="SFC28398.1"/>
    <property type="molecule type" value="Genomic_DNA"/>
</dbReference>
<feature type="transmembrane region" description="Helical" evidence="7">
    <location>
        <begin position="258"/>
        <end position="280"/>
    </location>
</feature>
<comment type="subcellular location">
    <subcellularLocation>
        <location evidence="1">Membrane</location>
        <topology evidence="1">Multi-pass membrane protein</topology>
    </subcellularLocation>
</comment>
<evidence type="ECO:0000256" key="7">
    <source>
        <dbReference type="SAM" id="Phobius"/>
    </source>
</evidence>
<keyword evidence="10" id="KW-1185">Reference proteome</keyword>
<dbReference type="InterPro" id="IPR000620">
    <property type="entry name" value="EamA_dom"/>
</dbReference>
<evidence type="ECO:0000313" key="9">
    <source>
        <dbReference type="EMBL" id="SFC28398.1"/>
    </source>
</evidence>
<evidence type="ECO:0000313" key="10">
    <source>
        <dbReference type="Proteomes" id="UP000198728"/>
    </source>
</evidence>
<evidence type="ECO:0000256" key="2">
    <source>
        <dbReference type="ARBA" id="ARBA00009853"/>
    </source>
</evidence>
<feature type="transmembrane region" description="Helical" evidence="7">
    <location>
        <begin position="118"/>
        <end position="135"/>
    </location>
</feature>
<evidence type="ECO:0000256" key="3">
    <source>
        <dbReference type="ARBA" id="ARBA00022692"/>
    </source>
</evidence>
<sequence length="324" mass="34714">MAVDPTSAGLDPLKGPSDPTRQNRPLLGIACRLLGSALFVGMAALVKMAENMPVGMTVFVRSILPAVALFAFFAVQGKLASLYTRRPVAHAVRAGYGLVTLASWFLALRILPLPDVQSLLYLTPMVNTLLAWLILKEHVGRWRAGALAVGLVGMVVIMAPKVTMDFARAGALVGLGLCLINSLTYSINVIHIRQLSQTEATHVLVFYFSLFIALFALLSLPFGWVVPSWHEVGLLLAIGTLGGIGQMLITASYRFAPVGLLAPFEYSALLYAIVIGAVVFGEYADANTLAGAALIVAAGLTVFFRERRAARRSRLVGPAPDQRD</sequence>
<evidence type="ECO:0000256" key="6">
    <source>
        <dbReference type="SAM" id="MobiDB-lite"/>
    </source>
</evidence>
<comment type="similarity">
    <text evidence="2">Belongs to the drug/metabolite transporter (DMT) superfamily. 10 TMS drug/metabolite exporter (DME) (TC 2.A.7.3) family.</text>
</comment>
<evidence type="ECO:0000259" key="8">
    <source>
        <dbReference type="Pfam" id="PF00892"/>
    </source>
</evidence>
<dbReference type="Proteomes" id="UP000198728">
    <property type="component" value="Unassembled WGS sequence"/>
</dbReference>
<keyword evidence="5 7" id="KW-0472">Membrane</keyword>
<organism evidence="9 10">
    <name type="scientific">Tropicimonas isoalkanivorans</name>
    <dbReference type="NCBI Taxonomy" id="441112"/>
    <lineage>
        <taxon>Bacteria</taxon>
        <taxon>Pseudomonadati</taxon>
        <taxon>Pseudomonadota</taxon>
        <taxon>Alphaproteobacteria</taxon>
        <taxon>Rhodobacterales</taxon>
        <taxon>Roseobacteraceae</taxon>
        <taxon>Tropicimonas</taxon>
    </lineage>
</organism>
<gene>
    <name evidence="9" type="ORF">SAMN04488094_103313</name>
</gene>
<feature type="transmembrane region" description="Helical" evidence="7">
    <location>
        <begin position="232"/>
        <end position="251"/>
    </location>
</feature>
<dbReference type="RefSeq" id="WP_143089837.1">
    <property type="nucleotide sequence ID" value="NZ_FOLG01000003.1"/>
</dbReference>
<dbReference type="OrthoDB" id="8478503at2"/>
<feature type="transmembrane region" description="Helical" evidence="7">
    <location>
        <begin position="204"/>
        <end position="226"/>
    </location>
</feature>
<feature type="region of interest" description="Disordered" evidence="6">
    <location>
        <begin position="1"/>
        <end position="21"/>
    </location>
</feature>
<name>A0A1I1I2F4_9RHOB</name>
<keyword evidence="4 7" id="KW-1133">Transmembrane helix</keyword>
<evidence type="ECO:0000256" key="5">
    <source>
        <dbReference type="ARBA" id="ARBA00023136"/>
    </source>
</evidence>